<keyword evidence="6 8" id="KW-0067">ATP-binding</keyword>
<feature type="binding site" evidence="8">
    <location>
        <begin position="45"/>
        <end position="52"/>
    </location>
    <ligand>
        <name>ATP</name>
        <dbReference type="ChEBI" id="CHEBI:30616"/>
    </ligand>
</feature>
<dbReference type="NCBIfam" id="TIGR00018">
    <property type="entry name" value="panC"/>
    <property type="match status" value="1"/>
</dbReference>
<evidence type="ECO:0000256" key="3">
    <source>
        <dbReference type="ARBA" id="ARBA00022598"/>
    </source>
</evidence>
<comment type="subcellular location">
    <subcellularLocation>
        <location evidence="8">Cytoplasm</location>
    </subcellularLocation>
</comment>
<dbReference type="UniPathway" id="UPA00028">
    <property type="reaction ID" value="UER00005"/>
</dbReference>
<accession>A0A6G7XHM0</accession>
<evidence type="ECO:0000256" key="8">
    <source>
        <dbReference type="HAMAP-Rule" id="MF_00158"/>
    </source>
</evidence>
<comment type="caution">
    <text evidence="8">Lacks conserved residue(s) required for the propagation of feature annotation.</text>
</comment>
<comment type="similarity">
    <text evidence="2 8">Belongs to the pantothenate synthetase family.</text>
</comment>
<evidence type="ECO:0000256" key="6">
    <source>
        <dbReference type="ARBA" id="ARBA00022840"/>
    </source>
</evidence>
<comment type="catalytic activity">
    <reaction evidence="7 8">
        <text>(R)-pantoate + beta-alanine + ATP = (R)-pantothenate + AMP + diphosphate + H(+)</text>
        <dbReference type="Rhea" id="RHEA:10912"/>
        <dbReference type="ChEBI" id="CHEBI:15378"/>
        <dbReference type="ChEBI" id="CHEBI:15980"/>
        <dbReference type="ChEBI" id="CHEBI:29032"/>
        <dbReference type="ChEBI" id="CHEBI:30616"/>
        <dbReference type="ChEBI" id="CHEBI:33019"/>
        <dbReference type="ChEBI" id="CHEBI:57966"/>
        <dbReference type="ChEBI" id="CHEBI:456215"/>
        <dbReference type="EC" id="6.3.2.1"/>
    </reaction>
</comment>
<dbReference type="CDD" id="cd00560">
    <property type="entry name" value="PanC"/>
    <property type="match status" value="1"/>
</dbReference>
<comment type="function">
    <text evidence="8">Catalyzes the condensation of pantoate with beta-alanine in an ATP-dependent reaction via a pantoyl-adenylate intermediate.</text>
</comment>
<sequence length="306" mass="32213">MKVVRTIAELREALRPGHPARACESQDHLGQNPDTASRIGMVPTMGALHEGHLSLLQRARAENDLVILSIFVNPTQFSEASDLDAYPRQEAQDAALAESAGVDVIFAPSAAEMYPAGFATTVSVSGAITETLEGAGRGSSHFDGVATVVAKLLLAALPHRAYFGQKDAQQLRVVQRMVADLGIPTEIVSCATSRDADGLARSSRNVRLSETDRQRALVIPRALAAVSAAAASGETEVVALRTLAEGILAEGSVDPEYLAFVNPESFAPATTVSGTVLCAIAARVGEVRLIDNELLNPPSLPISKEN</sequence>
<name>A0A6G7XHM0_9MICO</name>
<keyword evidence="10" id="KW-1185">Reference proteome</keyword>
<proteinExistence type="inferred from homology"/>
<evidence type="ECO:0000256" key="7">
    <source>
        <dbReference type="ARBA" id="ARBA00048258"/>
    </source>
</evidence>
<keyword evidence="5 8" id="KW-0547">Nucleotide-binding</keyword>
<dbReference type="GO" id="GO:0005829">
    <property type="term" value="C:cytosol"/>
    <property type="evidence" value="ECO:0007669"/>
    <property type="project" value="TreeGrafter"/>
</dbReference>
<dbReference type="NCBIfam" id="TIGR00125">
    <property type="entry name" value="cyt_tran_rel"/>
    <property type="match status" value="1"/>
</dbReference>
<dbReference type="Gene3D" id="3.40.50.620">
    <property type="entry name" value="HUPs"/>
    <property type="match status" value="1"/>
</dbReference>
<dbReference type="AlphaFoldDB" id="A0A6G7XHM0"/>
<organism evidence="9 10">
    <name type="scientific">Leucobacter viscericola</name>
    <dbReference type="NCBI Taxonomy" id="2714935"/>
    <lineage>
        <taxon>Bacteria</taxon>
        <taxon>Bacillati</taxon>
        <taxon>Actinomycetota</taxon>
        <taxon>Actinomycetes</taxon>
        <taxon>Micrococcales</taxon>
        <taxon>Microbacteriaceae</taxon>
        <taxon>Leucobacter</taxon>
    </lineage>
</organism>
<feature type="binding site" evidence="8">
    <location>
        <begin position="201"/>
        <end position="204"/>
    </location>
    <ligand>
        <name>ATP</name>
        <dbReference type="ChEBI" id="CHEBI:30616"/>
    </ligand>
</feature>
<dbReference type="GO" id="GO:0004592">
    <property type="term" value="F:pantoate-beta-alanine ligase activity"/>
    <property type="evidence" value="ECO:0007669"/>
    <property type="project" value="UniProtKB-UniRule"/>
</dbReference>
<dbReference type="Proteomes" id="UP000502677">
    <property type="component" value="Chromosome"/>
</dbReference>
<dbReference type="RefSeq" id="WP_166292208.1">
    <property type="nucleotide sequence ID" value="NZ_CP049863.1"/>
</dbReference>
<keyword evidence="4 8" id="KW-0566">Pantothenate biosynthesis</keyword>
<dbReference type="KEGG" id="lvi:G7068_12195"/>
<dbReference type="InterPro" id="IPR042176">
    <property type="entry name" value="Pantoate_ligase_C"/>
</dbReference>
<comment type="subunit">
    <text evidence="8">Homodimer.</text>
</comment>
<dbReference type="SUPFAM" id="SSF52374">
    <property type="entry name" value="Nucleotidylyl transferase"/>
    <property type="match status" value="1"/>
</dbReference>
<feature type="binding site" evidence="8">
    <location>
        <position position="76"/>
    </location>
    <ligand>
        <name>beta-alanine</name>
        <dbReference type="ChEBI" id="CHEBI:57966"/>
    </ligand>
</feature>
<keyword evidence="8" id="KW-0963">Cytoplasm</keyword>
<dbReference type="GO" id="GO:0015940">
    <property type="term" value="P:pantothenate biosynthetic process"/>
    <property type="evidence" value="ECO:0007669"/>
    <property type="project" value="UniProtKB-UniRule"/>
</dbReference>
<protein>
    <recommendedName>
        <fullName evidence="8">Pantothenate synthetase</fullName>
        <shortName evidence="8">PS</shortName>
        <ecNumber evidence="8">6.3.2.1</ecNumber>
    </recommendedName>
    <alternativeName>
        <fullName evidence="8">Pantoate--beta-alanine ligase</fullName>
    </alternativeName>
    <alternativeName>
        <fullName evidence="8">Pantoate-activating enzyme</fullName>
    </alternativeName>
</protein>
<dbReference type="PANTHER" id="PTHR21299">
    <property type="entry name" value="CYTIDYLATE KINASE/PANTOATE-BETA-ALANINE LIGASE"/>
    <property type="match status" value="1"/>
</dbReference>
<dbReference type="Pfam" id="PF02569">
    <property type="entry name" value="Pantoate_ligase"/>
    <property type="match status" value="1"/>
</dbReference>
<dbReference type="PANTHER" id="PTHR21299:SF1">
    <property type="entry name" value="PANTOATE--BETA-ALANINE LIGASE"/>
    <property type="match status" value="1"/>
</dbReference>
<dbReference type="Gene3D" id="3.30.1300.10">
    <property type="entry name" value="Pantoate-beta-alanine ligase, C-terminal domain"/>
    <property type="match status" value="1"/>
</dbReference>
<feature type="binding site" evidence="8">
    <location>
        <position position="170"/>
    </location>
    <ligand>
        <name>(R)-pantoate</name>
        <dbReference type="ChEBI" id="CHEBI:15980"/>
    </ligand>
</feature>
<evidence type="ECO:0000313" key="9">
    <source>
        <dbReference type="EMBL" id="QIK63868.1"/>
    </source>
</evidence>
<dbReference type="EMBL" id="CP049863">
    <property type="protein sequence ID" value="QIK63868.1"/>
    <property type="molecule type" value="Genomic_DNA"/>
</dbReference>
<dbReference type="InterPro" id="IPR004821">
    <property type="entry name" value="Cyt_trans-like"/>
</dbReference>
<dbReference type="GO" id="GO:0005524">
    <property type="term" value="F:ATP binding"/>
    <property type="evidence" value="ECO:0007669"/>
    <property type="project" value="UniProtKB-KW"/>
</dbReference>
<comment type="miscellaneous">
    <text evidence="8">The reaction proceeds by a bi uni uni bi ping pong mechanism.</text>
</comment>
<gene>
    <name evidence="8" type="primary">panC</name>
    <name evidence="9" type="ORF">G7068_12195</name>
</gene>
<evidence type="ECO:0000256" key="4">
    <source>
        <dbReference type="ARBA" id="ARBA00022655"/>
    </source>
</evidence>
<keyword evidence="3 8" id="KW-0436">Ligase</keyword>
<dbReference type="HAMAP" id="MF_00158">
    <property type="entry name" value="PanC"/>
    <property type="match status" value="1"/>
</dbReference>
<feature type="active site" description="Proton donor" evidence="8">
    <location>
        <position position="52"/>
    </location>
</feature>
<feature type="binding site" evidence="8">
    <location>
        <begin position="164"/>
        <end position="167"/>
    </location>
    <ligand>
        <name>ATP</name>
        <dbReference type="ChEBI" id="CHEBI:30616"/>
    </ligand>
</feature>
<evidence type="ECO:0000256" key="5">
    <source>
        <dbReference type="ARBA" id="ARBA00022741"/>
    </source>
</evidence>
<evidence type="ECO:0000313" key="10">
    <source>
        <dbReference type="Proteomes" id="UP000502677"/>
    </source>
</evidence>
<feature type="binding site" evidence="8">
    <location>
        <position position="76"/>
    </location>
    <ligand>
        <name>(R)-pantoate</name>
        <dbReference type="ChEBI" id="CHEBI:15980"/>
    </ligand>
</feature>
<reference evidence="9 10" key="1">
    <citation type="submission" date="2020-03" db="EMBL/GenBank/DDBJ databases">
        <title>Leucobacter sp. nov., isolated from beetles.</title>
        <authorList>
            <person name="Hyun D.-W."/>
            <person name="Bae J.-W."/>
        </authorList>
    </citation>
    <scope>NUCLEOTIDE SEQUENCE [LARGE SCALE GENOMIC DNA]</scope>
    <source>
        <strain evidence="9 10">HDW9C</strain>
    </source>
</reference>
<dbReference type="InterPro" id="IPR014729">
    <property type="entry name" value="Rossmann-like_a/b/a_fold"/>
</dbReference>
<dbReference type="EC" id="6.3.2.1" evidence="8"/>
<evidence type="ECO:0000256" key="2">
    <source>
        <dbReference type="ARBA" id="ARBA00009256"/>
    </source>
</evidence>
<evidence type="ECO:0000256" key="1">
    <source>
        <dbReference type="ARBA" id="ARBA00004990"/>
    </source>
</evidence>
<comment type="pathway">
    <text evidence="1 8">Cofactor biosynthesis; (R)-pantothenate biosynthesis; (R)-pantothenate from (R)-pantoate and beta-alanine: step 1/1.</text>
</comment>
<dbReference type="InterPro" id="IPR003721">
    <property type="entry name" value="Pantoate_ligase"/>
</dbReference>